<dbReference type="EC" id="6.3.1.2" evidence="4 21"/>
<feature type="binding site" evidence="15">
    <location>
        <begin position="226"/>
        <end position="228"/>
    </location>
    <ligand>
        <name>ATP</name>
        <dbReference type="ChEBI" id="CHEBI:30616"/>
    </ligand>
</feature>
<keyword evidence="7 17" id="KW-0597">Phosphoprotein</keyword>
<evidence type="ECO:0000256" key="13">
    <source>
        <dbReference type="ARBA" id="ARBA00049436"/>
    </source>
</evidence>
<dbReference type="PROSITE" id="PS00181">
    <property type="entry name" value="GLNA_ATP"/>
    <property type="match status" value="1"/>
</dbReference>
<reference evidence="24" key="2">
    <citation type="submission" date="2020-09" db="EMBL/GenBank/DDBJ databases">
        <authorList>
            <person name="Sun Q."/>
            <person name="Ohkuma M."/>
        </authorList>
    </citation>
    <scope>NUCLEOTIDE SEQUENCE</scope>
    <source>
        <strain evidence="24">JCM 3313</strain>
    </source>
</reference>
<keyword evidence="6 20" id="KW-0963">Cytoplasm</keyword>
<evidence type="ECO:0000256" key="15">
    <source>
        <dbReference type="PIRSR" id="PIRSR604809-2"/>
    </source>
</evidence>
<feature type="domain" description="GS catalytic" evidence="23">
    <location>
        <begin position="107"/>
        <end position="474"/>
    </location>
</feature>
<feature type="binding site" evidence="14">
    <location>
        <position position="364"/>
    </location>
    <ligand>
        <name>L-glutamate</name>
        <dbReference type="ChEBI" id="CHEBI:29985"/>
    </ligand>
</feature>
<dbReference type="InterPro" id="IPR027302">
    <property type="entry name" value="Gln_synth_N_conserv_site"/>
</dbReference>
<dbReference type="PANTHER" id="PTHR43407">
    <property type="entry name" value="GLUTAMINE SYNTHETASE"/>
    <property type="match status" value="1"/>
</dbReference>
<sequence>MFKNPDEVLKFISDEGVKFVDVRFSDLPGVMQHFTLPAAAFDADAITEGLAFDGSSVRGFQSIHESDMLLLPDLYTARLDPFRIEKTLIVNFFVHDPFTREAYSRDPRNIARKAEQYITESGIADTAYFGAEAEFYIFDSIRFDTTANASFHEIDSISGWWNTGREEEGGNRGYKVKYKGGYFPVTPTDHYADLRDKMVLNLESNGFSVERAHHEVGTAGQAEINYKFNTLLHAADDLMLFKYIIKNTAWQAGKTVTFMPKPLFGDNGSGMHTHQSLWKDGQPLFHDESGYAGLSDTARHYIGGILHHAPSLLAFTNPTVNSYHRLVPGYEAPVSLVYSQRNRSACVRIPITGNNPKAKRIEFRCPDSSGNPYLAFSAMVMAGLDGVKNKIEPPAPIDKDLYELPPEEARDVKQVPATLDAVLDNLEADHEFLLEGGVFTPDVIDTWISFKREQEIDPLRLRPNPYEFALYYDV</sequence>
<dbReference type="GO" id="GO:0046872">
    <property type="term" value="F:metal ion binding"/>
    <property type="evidence" value="ECO:0007669"/>
    <property type="project" value="UniProtKB-KW"/>
</dbReference>
<evidence type="ECO:0000256" key="3">
    <source>
        <dbReference type="ARBA" id="ARBA00011354"/>
    </source>
</evidence>
<dbReference type="Pfam" id="PF00120">
    <property type="entry name" value="Gln-synt_C"/>
    <property type="match status" value="1"/>
</dbReference>
<dbReference type="SUPFAM" id="SSF54368">
    <property type="entry name" value="Glutamine synthetase, N-terminal domain"/>
    <property type="match status" value="1"/>
</dbReference>
<feature type="binding site" evidence="14">
    <location>
        <position position="331"/>
    </location>
    <ligand>
        <name>L-glutamate</name>
        <dbReference type="ChEBI" id="CHEBI:29985"/>
    </ligand>
</feature>
<gene>
    <name evidence="24" type="primary">glnA</name>
    <name evidence="24" type="ORF">GCM10010185_16540</name>
</gene>
<dbReference type="InterPro" id="IPR008146">
    <property type="entry name" value="Gln_synth_cat_dom"/>
</dbReference>
<evidence type="ECO:0000256" key="12">
    <source>
        <dbReference type="ARBA" id="ARBA00022842"/>
    </source>
</evidence>
<keyword evidence="8 21" id="KW-0436">Ligase</keyword>
<dbReference type="InterPro" id="IPR001637">
    <property type="entry name" value="Gln_synth_I_adenylation_site"/>
</dbReference>
<dbReference type="FunFam" id="3.30.590.10:FF:000001">
    <property type="entry name" value="Glutamine synthetase"/>
    <property type="match status" value="1"/>
</dbReference>
<keyword evidence="9 16" id="KW-0479">Metal-binding</keyword>
<dbReference type="GO" id="GO:0006542">
    <property type="term" value="P:glutamine biosynthetic process"/>
    <property type="evidence" value="ECO:0007669"/>
    <property type="project" value="InterPro"/>
</dbReference>
<dbReference type="NCBIfam" id="TIGR00653">
    <property type="entry name" value="GlnA"/>
    <property type="match status" value="1"/>
</dbReference>
<evidence type="ECO:0000256" key="4">
    <source>
        <dbReference type="ARBA" id="ARBA00012937"/>
    </source>
</evidence>
<keyword evidence="10 15" id="KW-0547">Nucleotide-binding</keyword>
<feature type="binding site" evidence="15">
    <location>
        <position position="210"/>
    </location>
    <ligand>
        <name>ATP</name>
        <dbReference type="ChEBI" id="CHEBI:30616"/>
    </ligand>
</feature>
<evidence type="ECO:0000256" key="8">
    <source>
        <dbReference type="ARBA" id="ARBA00022598"/>
    </source>
</evidence>
<feature type="modified residue" description="O-AMP-tyrosine" evidence="17">
    <location>
        <position position="402"/>
    </location>
</feature>
<comment type="subunit">
    <text evidence="3 20">Oligomer of 12 subunits arranged in the form of two hexagons.</text>
</comment>
<evidence type="ECO:0000259" key="23">
    <source>
        <dbReference type="PROSITE" id="PS51987"/>
    </source>
</evidence>
<dbReference type="GO" id="GO:0016020">
    <property type="term" value="C:membrane"/>
    <property type="evidence" value="ECO:0007669"/>
    <property type="project" value="TreeGrafter"/>
</dbReference>
<evidence type="ECO:0000256" key="16">
    <source>
        <dbReference type="PIRSR" id="PIRSR604809-3"/>
    </source>
</evidence>
<evidence type="ECO:0000256" key="5">
    <source>
        <dbReference type="ARBA" id="ARBA00021364"/>
    </source>
</evidence>
<comment type="similarity">
    <text evidence="2 18 19">Belongs to the glutamine synthetase family.</text>
</comment>
<name>A0A918ALJ2_9PSEU</name>
<dbReference type="InterPro" id="IPR014746">
    <property type="entry name" value="Gln_synth/guanido_kin_cat_dom"/>
</dbReference>
<feature type="binding site" evidence="16">
    <location>
        <position position="272"/>
    </location>
    <ligand>
        <name>Mg(2+)</name>
        <dbReference type="ChEBI" id="CHEBI:18420"/>
        <label>1</label>
    </ligand>
</feature>
<evidence type="ECO:0000256" key="9">
    <source>
        <dbReference type="ARBA" id="ARBA00022723"/>
    </source>
</evidence>
<feature type="binding site" evidence="16">
    <location>
        <position position="134"/>
    </location>
    <ligand>
        <name>Mg(2+)</name>
        <dbReference type="ChEBI" id="CHEBI:18420"/>
        <label>1</label>
    </ligand>
</feature>
<dbReference type="PROSITE" id="PS51987">
    <property type="entry name" value="GS_CATALYTIC"/>
    <property type="match status" value="1"/>
</dbReference>
<keyword evidence="12 16" id="KW-0460">Magnesium</keyword>
<dbReference type="PROSITE" id="PS00182">
    <property type="entry name" value="GLNA_ADENYLATION"/>
    <property type="match status" value="1"/>
</dbReference>
<feature type="binding site" evidence="16">
    <location>
        <position position="215"/>
    </location>
    <ligand>
        <name>Mg(2+)</name>
        <dbReference type="ChEBI" id="CHEBI:18420"/>
        <label>1</label>
    </ligand>
</feature>
<dbReference type="GO" id="GO:0004356">
    <property type="term" value="F:glutamine synthetase activity"/>
    <property type="evidence" value="ECO:0007669"/>
    <property type="project" value="UniProtKB-EC"/>
</dbReference>
<comment type="caution">
    <text evidence="24">The sequence shown here is derived from an EMBL/GenBank/DDBJ whole genome shotgun (WGS) entry which is preliminary data.</text>
</comment>
<evidence type="ECO:0000256" key="17">
    <source>
        <dbReference type="PIRSR" id="PIRSR604809-50"/>
    </source>
</evidence>
<dbReference type="InterPro" id="IPR004809">
    <property type="entry name" value="Gln_synth_I"/>
</dbReference>
<feature type="binding site" evidence="15">
    <location>
        <begin position="274"/>
        <end position="276"/>
    </location>
    <ligand>
        <name>ATP</name>
        <dbReference type="ChEBI" id="CHEBI:30616"/>
    </ligand>
</feature>
<evidence type="ECO:0000313" key="25">
    <source>
        <dbReference type="Proteomes" id="UP000639606"/>
    </source>
</evidence>
<dbReference type="AlphaFoldDB" id="A0A918ALJ2"/>
<feature type="binding site" evidence="16">
    <location>
        <position position="132"/>
    </location>
    <ligand>
        <name>Mg(2+)</name>
        <dbReference type="ChEBI" id="CHEBI:18420"/>
        <label>1</label>
    </ligand>
</feature>
<dbReference type="PROSITE" id="PS51986">
    <property type="entry name" value="GS_BETA_GRASP"/>
    <property type="match status" value="1"/>
</dbReference>
<evidence type="ECO:0000256" key="14">
    <source>
        <dbReference type="PIRSR" id="PIRSR604809-1"/>
    </source>
</evidence>
<evidence type="ECO:0000256" key="6">
    <source>
        <dbReference type="ARBA" id="ARBA00022490"/>
    </source>
</evidence>
<feature type="binding site" evidence="16">
    <location>
        <position position="362"/>
    </location>
    <ligand>
        <name>Mg(2+)</name>
        <dbReference type="ChEBI" id="CHEBI:18420"/>
        <label>1</label>
    </ligand>
</feature>
<dbReference type="SMART" id="SM01230">
    <property type="entry name" value="Gln-synt_C"/>
    <property type="match status" value="1"/>
</dbReference>
<comment type="catalytic activity">
    <reaction evidence="13 21">
        <text>L-glutamate + NH4(+) + ATP = L-glutamine + ADP + phosphate + H(+)</text>
        <dbReference type="Rhea" id="RHEA:16169"/>
        <dbReference type="ChEBI" id="CHEBI:15378"/>
        <dbReference type="ChEBI" id="CHEBI:28938"/>
        <dbReference type="ChEBI" id="CHEBI:29985"/>
        <dbReference type="ChEBI" id="CHEBI:30616"/>
        <dbReference type="ChEBI" id="CHEBI:43474"/>
        <dbReference type="ChEBI" id="CHEBI:58359"/>
        <dbReference type="ChEBI" id="CHEBI:456216"/>
        <dbReference type="EC" id="6.3.1.2"/>
    </reaction>
</comment>
<evidence type="ECO:0000256" key="11">
    <source>
        <dbReference type="ARBA" id="ARBA00022840"/>
    </source>
</evidence>
<feature type="binding site" evidence="14">
    <location>
        <position position="343"/>
    </location>
    <ligand>
        <name>L-glutamate</name>
        <dbReference type="ChEBI" id="CHEBI:29985"/>
    </ligand>
</feature>
<organism evidence="24 25">
    <name type="scientific">Saccharothrix coeruleofusca</name>
    <dbReference type="NCBI Taxonomy" id="33919"/>
    <lineage>
        <taxon>Bacteria</taxon>
        <taxon>Bacillati</taxon>
        <taxon>Actinomycetota</taxon>
        <taxon>Actinomycetes</taxon>
        <taxon>Pseudonocardiales</taxon>
        <taxon>Pseudonocardiaceae</taxon>
        <taxon>Saccharothrix</taxon>
    </lineage>
</organism>
<comment type="subcellular location">
    <subcellularLocation>
        <location evidence="1 20">Cytoplasm</location>
    </subcellularLocation>
</comment>
<evidence type="ECO:0000313" key="24">
    <source>
        <dbReference type="EMBL" id="GGP45449.1"/>
    </source>
</evidence>
<dbReference type="SUPFAM" id="SSF55931">
    <property type="entry name" value="Glutamine synthetase/guanido kinase"/>
    <property type="match status" value="1"/>
</dbReference>
<dbReference type="InterPro" id="IPR036651">
    <property type="entry name" value="Gln_synt_N_sf"/>
</dbReference>
<proteinExistence type="inferred from homology"/>
<dbReference type="Pfam" id="PF03951">
    <property type="entry name" value="Gln-synt_N"/>
    <property type="match status" value="1"/>
</dbReference>
<comment type="cofactor">
    <cofactor evidence="16">
        <name>Mg(2+)</name>
        <dbReference type="ChEBI" id="CHEBI:18420"/>
    </cofactor>
    <text evidence="16">Binds 2 Mg(2+) ions per subunit.</text>
</comment>
<feature type="binding site" evidence="16">
    <location>
        <position position="223"/>
    </location>
    <ligand>
        <name>Mg(2+)</name>
        <dbReference type="ChEBI" id="CHEBI:18420"/>
        <label>1</label>
    </ligand>
</feature>
<dbReference type="Gene3D" id="3.30.590.10">
    <property type="entry name" value="Glutamine synthetase/guanido kinase, catalytic domain"/>
    <property type="match status" value="1"/>
</dbReference>
<feature type="binding site" evidence="14">
    <location>
        <begin position="267"/>
        <end position="268"/>
    </location>
    <ligand>
        <name>L-glutamate</name>
        <dbReference type="ChEBI" id="CHEBI:29985"/>
    </ligand>
</feature>
<keyword evidence="25" id="KW-1185">Reference proteome</keyword>
<feature type="binding site" evidence="15">
    <location>
        <position position="357"/>
    </location>
    <ligand>
        <name>ATP</name>
        <dbReference type="ChEBI" id="CHEBI:30616"/>
    </ligand>
</feature>
<dbReference type="InterPro" id="IPR027303">
    <property type="entry name" value="Gln_synth_gly_rich_site"/>
</dbReference>
<dbReference type="PANTHER" id="PTHR43407:SF1">
    <property type="entry name" value="LENGSIN"/>
    <property type="match status" value="1"/>
</dbReference>
<dbReference type="GO" id="GO:0005737">
    <property type="term" value="C:cytoplasm"/>
    <property type="evidence" value="ECO:0007669"/>
    <property type="project" value="UniProtKB-SubCell"/>
</dbReference>
<accession>A0A918ALJ2</accession>
<dbReference type="PROSITE" id="PS00180">
    <property type="entry name" value="GLNA_1"/>
    <property type="match status" value="1"/>
</dbReference>
<feature type="binding site" evidence="15">
    <location>
        <position position="343"/>
    </location>
    <ligand>
        <name>ATP</name>
        <dbReference type="ChEBI" id="CHEBI:30616"/>
    </ligand>
</feature>
<keyword evidence="11 15" id="KW-0067">ATP-binding</keyword>
<dbReference type="RefSeq" id="WP_189222527.1">
    <property type="nucleotide sequence ID" value="NZ_BMRG01000002.1"/>
</dbReference>
<feature type="binding site" evidence="14">
    <location>
        <position position="325"/>
    </location>
    <ligand>
        <name>L-glutamate</name>
        <dbReference type="ChEBI" id="CHEBI:29985"/>
    </ligand>
</feature>
<dbReference type="Gene3D" id="3.10.20.70">
    <property type="entry name" value="Glutamine synthetase, N-terminal domain"/>
    <property type="match status" value="1"/>
</dbReference>
<evidence type="ECO:0000259" key="22">
    <source>
        <dbReference type="PROSITE" id="PS51986"/>
    </source>
</evidence>
<evidence type="ECO:0000256" key="7">
    <source>
        <dbReference type="ARBA" id="ARBA00022553"/>
    </source>
</evidence>
<evidence type="ECO:0000256" key="19">
    <source>
        <dbReference type="RuleBase" id="RU000384"/>
    </source>
</evidence>
<dbReference type="GO" id="GO:0019740">
    <property type="term" value="P:nitrogen utilization"/>
    <property type="evidence" value="ECO:0007669"/>
    <property type="project" value="TreeGrafter"/>
</dbReference>
<dbReference type="InterPro" id="IPR008147">
    <property type="entry name" value="Gln_synt_N"/>
</dbReference>
<protein>
    <recommendedName>
        <fullName evidence="5 21">Glutamine synthetase</fullName>
        <ecNumber evidence="4 21">6.3.1.2</ecNumber>
    </recommendedName>
</protein>
<evidence type="ECO:0000256" key="20">
    <source>
        <dbReference type="RuleBase" id="RU000387"/>
    </source>
</evidence>
<evidence type="ECO:0000256" key="1">
    <source>
        <dbReference type="ARBA" id="ARBA00004496"/>
    </source>
</evidence>
<reference evidence="24" key="1">
    <citation type="journal article" date="2014" name="Int. J. Syst. Evol. Microbiol.">
        <title>Complete genome sequence of Corynebacterium casei LMG S-19264T (=DSM 44701T), isolated from a smear-ripened cheese.</title>
        <authorList>
            <consortium name="US DOE Joint Genome Institute (JGI-PGF)"/>
            <person name="Walter F."/>
            <person name="Albersmeier A."/>
            <person name="Kalinowski J."/>
            <person name="Ruckert C."/>
        </authorList>
    </citation>
    <scope>NUCLEOTIDE SEQUENCE</scope>
    <source>
        <strain evidence="24">JCM 3313</strain>
    </source>
</reference>
<dbReference type="EMBL" id="BMRG01000002">
    <property type="protein sequence ID" value="GGP45449.1"/>
    <property type="molecule type" value="Genomic_DNA"/>
</dbReference>
<dbReference type="GO" id="GO:0005524">
    <property type="term" value="F:ATP binding"/>
    <property type="evidence" value="ECO:0007669"/>
    <property type="project" value="UniProtKB-KW"/>
</dbReference>
<evidence type="ECO:0000256" key="2">
    <source>
        <dbReference type="ARBA" id="ARBA00009897"/>
    </source>
</evidence>
<evidence type="ECO:0000256" key="10">
    <source>
        <dbReference type="ARBA" id="ARBA00022741"/>
    </source>
</evidence>
<evidence type="ECO:0000256" key="21">
    <source>
        <dbReference type="RuleBase" id="RU004356"/>
    </source>
</evidence>
<feature type="domain" description="GS beta-grasp" evidence="22">
    <location>
        <begin position="15"/>
        <end position="99"/>
    </location>
</feature>
<evidence type="ECO:0000256" key="18">
    <source>
        <dbReference type="PROSITE-ProRule" id="PRU01330"/>
    </source>
</evidence>
<dbReference type="Proteomes" id="UP000639606">
    <property type="component" value="Unassembled WGS sequence"/>
</dbReference>